<dbReference type="PANTHER" id="PTHR46033">
    <property type="entry name" value="PROTEIN MAIN-LIKE 2"/>
    <property type="match status" value="1"/>
</dbReference>
<dbReference type="Pfam" id="PF10536">
    <property type="entry name" value="PMD"/>
    <property type="match status" value="1"/>
</dbReference>
<reference evidence="3 4" key="1">
    <citation type="journal article" date="2019" name="Sci. Rep.">
        <title>A high-quality genome of Eragrostis curvula grass provides insights into Poaceae evolution and supports new strategies to enhance forage quality.</title>
        <authorList>
            <person name="Carballo J."/>
            <person name="Santos B.A.C.M."/>
            <person name="Zappacosta D."/>
            <person name="Garbus I."/>
            <person name="Selva J.P."/>
            <person name="Gallo C.A."/>
            <person name="Diaz A."/>
            <person name="Albertini E."/>
            <person name="Caccamo M."/>
            <person name="Echenique V."/>
        </authorList>
    </citation>
    <scope>NUCLEOTIDE SEQUENCE [LARGE SCALE GENOMIC DNA]</scope>
    <source>
        <strain evidence="4">cv. Victoria</strain>
        <tissue evidence="3">Leaf</tissue>
    </source>
</reference>
<dbReference type="PANTHER" id="PTHR46033:SF8">
    <property type="entry name" value="PROTEIN MAINTENANCE OF MERISTEMS-LIKE"/>
    <property type="match status" value="1"/>
</dbReference>
<feature type="compositionally biased region" description="Acidic residues" evidence="1">
    <location>
        <begin position="728"/>
        <end position="758"/>
    </location>
</feature>
<evidence type="ECO:0000313" key="3">
    <source>
        <dbReference type="EMBL" id="TVU17956.1"/>
    </source>
</evidence>
<keyword evidence="4" id="KW-1185">Reference proteome</keyword>
<feature type="non-terminal residue" evidence="3">
    <location>
        <position position="963"/>
    </location>
</feature>
<gene>
    <name evidence="3" type="ORF">EJB05_34018</name>
</gene>
<evidence type="ECO:0000259" key="2">
    <source>
        <dbReference type="Pfam" id="PF10536"/>
    </source>
</evidence>
<feature type="non-terminal residue" evidence="3">
    <location>
        <position position="1"/>
    </location>
</feature>
<dbReference type="Proteomes" id="UP000324897">
    <property type="component" value="Chromosome 7"/>
</dbReference>
<feature type="region of interest" description="Disordered" evidence="1">
    <location>
        <begin position="695"/>
        <end position="786"/>
    </location>
</feature>
<evidence type="ECO:0000313" key="4">
    <source>
        <dbReference type="Proteomes" id="UP000324897"/>
    </source>
</evidence>
<feature type="compositionally biased region" description="Polar residues" evidence="1">
    <location>
        <begin position="698"/>
        <end position="717"/>
    </location>
</feature>
<dbReference type="OrthoDB" id="593744at2759"/>
<feature type="domain" description="Aminotransferase-like plant mobile" evidence="2">
    <location>
        <begin position="335"/>
        <end position="671"/>
    </location>
</feature>
<feature type="region of interest" description="Disordered" evidence="1">
    <location>
        <begin position="944"/>
        <end position="963"/>
    </location>
</feature>
<dbReference type="Gramene" id="TVU17956">
    <property type="protein sequence ID" value="TVU17956"/>
    <property type="gene ID" value="EJB05_34018"/>
</dbReference>
<dbReference type="InterPro" id="IPR019557">
    <property type="entry name" value="AminoTfrase-like_pln_mobile"/>
</dbReference>
<dbReference type="InterPro" id="IPR044824">
    <property type="entry name" value="MAIN-like"/>
</dbReference>
<accession>A0A5J9U2W5</accession>
<dbReference type="GO" id="GO:0010073">
    <property type="term" value="P:meristem maintenance"/>
    <property type="evidence" value="ECO:0007669"/>
    <property type="project" value="InterPro"/>
</dbReference>
<protein>
    <recommendedName>
        <fullName evidence="2">Aminotransferase-like plant mobile domain-containing protein</fullName>
    </recommendedName>
</protein>
<name>A0A5J9U2W5_9POAL</name>
<organism evidence="3 4">
    <name type="scientific">Eragrostis curvula</name>
    <name type="common">weeping love grass</name>
    <dbReference type="NCBI Taxonomy" id="38414"/>
    <lineage>
        <taxon>Eukaryota</taxon>
        <taxon>Viridiplantae</taxon>
        <taxon>Streptophyta</taxon>
        <taxon>Embryophyta</taxon>
        <taxon>Tracheophyta</taxon>
        <taxon>Spermatophyta</taxon>
        <taxon>Magnoliopsida</taxon>
        <taxon>Liliopsida</taxon>
        <taxon>Poales</taxon>
        <taxon>Poaceae</taxon>
        <taxon>PACMAD clade</taxon>
        <taxon>Chloridoideae</taxon>
        <taxon>Eragrostideae</taxon>
        <taxon>Eragrostidinae</taxon>
        <taxon>Eragrostis</taxon>
    </lineage>
</organism>
<sequence>MLVARMERIVRVHYGGEVIESDDGCAKFSSNMAQKVVAFVKRPKYSELVSRVRNVLGWEEPGVVVDMQGRYDVGHGHSYKVMMQLQGLVEWEADVDSVKESQFKMLEVVAVKKVVKQIEHDIDLNRSPCRGLEGVNVAREVGAEKRMVLQEKECRRGLVPISVHGSAHSSQGDDEAEDDPAGAWRAAKEEAALDEFDEARVGNDLVPRVFGEETTEDAPYDAELAQHTDDVHDVGGEMSEEDCRAFEKVVGRHPRVNEFRDLTGIDHAVVDGGQNMAYIPDHLALEEGYDAGHRARMIVGGQMPEPLRPRNHSVGVRFDARFKPYLREAGLLGVSTVLERGTCPLNAPALSALVDRWRPETHSFHLPCGEMAVTLEDVAMICALPIRGLAVTGSTASHGWKDMVFDLLGLYPEYDTAESKTSGVPLTWLEANFNDLDEDADDEMVQSYCRAYILEMFGAVLFPDASGDVASWMFLPLLRDWHTAGSYSWGSAVLAWLYRQLCRATQRRSASSSLGGCTFLLQVWMWLRLPVGRPAWVESRPWTHPYDQHLRATAYNLYDRPGLNIGRRKDLYISYTNEMDSLHPNQVEWTPYASSQVQNLQLNYHCLADRNLWGMRAPLICFFVVEYHLPHRVQRQFGLFQPCPPEPFSTSMRLHKMDRQKCKKITDWLHERIRSRCRKMAARLGCRRGVVEDVVEHPTSSRGPSASNVQSRATSSRGDMEGTSHVQDDDEEDVEDDGEENEEDDDEEDDEEEDDNVVPDELGASQLGDAPSPSKATQRAGRKQARDRLQIRSLTMSDNNSRPPLVTTTKLRRDLDAALARWEDGPLANDPNRDTFLNPQPPPTGFEGAPHCHCGMRCVGSTSKDINTWGRRMWKCGQEARNDLETYPSTTASRAKHPAQTFSEYATLPKGCDFIKWINNSMSPKDQEWVNLKKKWELDELRDKFKAGGSSKGNDDDENFGES</sequence>
<dbReference type="EMBL" id="RWGY01000029">
    <property type="protein sequence ID" value="TVU17956.1"/>
    <property type="molecule type" value="Genomic_DNA"/>
</dbReference>
<evidence type="ECO:0000256" key="1">
    <source>
        <dbReference type="SAM" id="MobiDB-lite"/>
    </source>
</evidence>
<feature type="region of interest" description="Disordered" evidence="1">
    <location>
        <begin position="161"/>
        <end position="182"/>
    </location>
</feature>
<proteinExistence type="predicted"/>
<comment type="caution">
    <text evidence="3">The sequence shown here is derived from an EMBL/GenBank/DDBJ whole genome shotgun (WGS) entry which is preliminary data.</text>
</comment>
<dbReference type="AlphaFoldDB" id="A0A5J9U2W5"/>